<evidence type="ECO:0000256" key="2">
    <source>
        <dbReference type="ARBA" id="ARBA00011245"/>
    </source>
</evidence>
<dbReference type="GO" id="GO:0005829">
    <property type="term" value="C:cytosol"/>
    <property type="evidence" value="ECO:0007669"/>
    <property type="project" value="TreeGrafter"/>
</dbReference>
<dbReference type="PROSITE" id="PS51257">
    <property type="entry name" value="PROKAR_LIPOPROTEIN"/>
    <property type="match status" value="1"/>
</dbReference>
<dbReference type="GO" id="GO:0005975">
    <property type="term" value="P:carbohydrate metabolic process"/>
    <property type="evidence" value="ECO:0007669"/>
    <property type="project" value="InterPro"/>
</dbReference>
<dbReference type="InterPro" id="IPR014718">
    <property type="entry name" value="GH-type_carb-bd"/>
</dbReference>
<comment type="subunit">
    <text evidence="2">Monomer.</text>
</comment>
<evidence type="ECO:0000256" key="1">
    <source>
        <dbReference type="ARBA" id="ARBA00001913"/>
    </source>
</evidence>
<feature type="domain" description="Glycosyl hydrolase family 92" evidence="5">
    <location>
        <begin position="322"/>
        <end position="773"/>
    </location>
</feature>
<dbReference type="Proteomes" id="UP000199577">
    <property type="component" value="Unassembled WGS sequence"/>
</dbReference>
<dbReference type="Pfam" id="PF07971">
    <property type="entry name" value="Glyco_hydro_92"/>
    <property type="match status" value="1"/>
</dbReference>
<evidence type="ECO:0000313" key="7">
    <source>
        <dbReference type="EMBL" id="SFC64947.1"/>
    </source>
</evidence>
<feature type="chain" id="PRO_5011560475" evidence="4">
    <location>
        <begin position="25"/>
        <end position="795"/>
    </location>
</feature>
<gene>
    <name evidence="7" type="ORF">SAMN05421747_11759</name>
</gene>
<dbReference type="SUPFAM" id="SSF48208">
    <property type="entry name" value="Six-hairpin glycosidases"/>
    <property type="match status" value="1"/>
</dbReference>
<dbReference type="GO" id="GO:0000224">
    <property type="term" value="F:peptide-N4-(N-acetyl-beta-glucosaminyl)asparagine amidase activity"/>
    <property type="evidence" value="ECO:0007669"/>
    <property type="project" value="TreeGrafter"/>
</dbReference>
<organism evidence="7 8">
    <name type="scientific">Parapedobacter composti</name>
    <dbReference type="NCBI Taxonomy" id="623281"/>
    <lineage>
        <taxon>Bacteria</taxon>
        <taxon>Pseudomonadati</taxon>
        <taxon>Bacteroidota</taxon>
        <taxon>Sphingobacteriia</taxon>
        <taxon>Sphingobacteriales</taxon>
        <taxon>Sphingobacteriaceae</taxon>
        <taxon>Parapedobacter</taxon>
    </lineage>
</organism>
<reference evidence="7 8" key="1">
    <citation type="submission" date="2016-10" db="EMBL/GenBank/DDBJ databases">
        <authorList>
            <person name="de Groot N.N."/>
        </authorList>
    </citation>
    <scope>NUCLEOTIDE SEQUENCE [LARGE SCALE GENOMIC DNA]</scope>
    <source>
        <strain evidence="7 8">DSM 22900</strain>
    </source>
</reference>
<dbReference type="Gene3D" id="3.30.2080.10">
    <property type="entry name" value="GH92 mannosidase domain"/>
    <property type="match status" value="1"/>
</dbReference>
<dbReference type="GO" id="GO:0030246">
    <property type="term" value="F:carbohydrate binding"/>
    <property type="evidence" value="ECO:0007669"/>
    <property type="project" value="InterPro"/>
</dbReference>
<dbReference type="InterPro" id="IPR050883">
    <property type="entry name" value="PNGase"/>
</dbReference>
<dbReference type="Gene3D" id="2.70.98.10">
    <property type="match status" value="1"/>
</dbReference>
<dbReference type="FunFam" id="3.30.2080.10:FF:000001">
    <property type="entry name" value="Alpha-1,2-mannosidase subfamily"/>
    <property type="match status" value="1"/>
</dbReference>
<sequence>MRQSFTRGKRMGYCLGVVVFLASACSGDKEAENVSATDFVNPFIGASTSVGAAGVYHGLGKTFPGATTPYGMVQVSPNTITGGDNSPGYSFEHKTIEGFAFTQMSGVGWFGDLGNFLVMPTTGKLKTIAGKEDGSIRGYRSYYNKDSEVAKPGYYAVELTDYRIKVETTAAPHSGMIRFTFPENKESRIQIDLARRVGGTSVKQYIRKVDNQTIQGWMKCTPDGGGWGNGEGNADYTVYFYARFSKPLDNHGFWRADIPDDWPRKRDDVVSEPYLRRVEKAEIIRGQTELEGKHLGFFSDFETHENEEITLQVGISFVDMGGAENNFRSEIEGKSFDQVRAEALALWDQSLSGIKVQGGTDDQKTIFYTALYHTMIDPRMYSDVDGRFIGGDKRIHERGTYTRRTIFSGWDVFRSQFPLQTLINPRLVSDQLNSLISLADESGRGYFERWELLNAYSGCMIGNPALSVLADAYVKGIRDYDVEKAYQYAVNTSALFGNDKLGYTGPPFSISNTLEYAYTDWCVAQLADGLGKKEEGQRFRQKAQAYRNIFDPEKGWFRPRRNDGSWEEWPDSARTKEWYGSIESNPYQQGWFVPHDIPGMIELMGGRSKTLEDLTNFFEQTPDHMLWNDYYNHANEPVHLVPFLFNHLDAPWLTQKWTRHICDKAYKNSVEGIVGNEDVGQMSAWYVLAAAGIHPSCPGSTRYEITSPLFDEVEFALDPQYFNGKSFKIKAHQNAPEHVYIQRALLNGQPYNKCYIDFYDIVSGGTLELFMGPQPNHDWGINQQVAKTVKNGVED</sequence>
<evidence type="ECO:0000256" key="3">
    <source>
        <dbReference type="ARBA" id="ARBA00022837"/>
    </source>
</evidence>
<dbReference type="RefSeq" id="WP_244518996.1">
    <property type="nucleotide sequence ID" value="NZ_FOLL01000017.1"/>
</dbReference>
<dbReference type="GO" id="GO:0006516">
    <property type="term" value="P:glycoprotein catabolic process"/>
    <property type="evidence" value="ECO:0007669"/>
    <property type="project" value="TreeGrafter"/>
</dbReference>
<feature type="domain" description="Glycosyl hydrolase family 92 N-terminal" evidence="6">
    <location>
        <begin position="39"/>
        <end position="316"/>
    </location>
</feature>
<keyword evidence="8" id="KW-1185">Reference proteome</keyword>
<evidence type="ECO:0000256" key="4">
    <source>
        <dbReference type="SAM" id="SignalP"/>
    </source>
</evidence>
<dbReference type="Gene3D" id="1.20.1050.60">
    <property type="entry name" value="alpha-1,2-mannosidase"/>
    <property type="match status" value="1"/>
</dbReference>
<name>A0A1I1KVU0_9SPHI</name>
<dbReference type="Pfam" id="PF17678">
    <property type="entry name" value="Glyco_hydro_92N"/>
    <property type="match status" value="1"/>
</dbReference>
<dbReference type="Gene3D" id="1.20.1610.10">
    <property type="entry name" value="alpha-1,2-mannosidases domains"/>
    <property type="match status" value="1"/>
</dbReference>
<keyword evidence="4" id="KW-0732">Signal</keyword>
<evidence type="ECO:0000259" key="6">
    <source>
        <dbReference type="Pfam" id="PF17678"/>
    </source>
</evidence>
<evidence type="ECO:0000259" key="5">
    <source>
        <dbReference type="Pfam" id="PF07971"/>
    </source>
</evidence>
<evidence type="ECO:0000313" key="8">
    <source>
        <dbReference type="Proteomes" id="UP000199577"/>
    </source>
</evidence>
<dbReference type="STRING" id="623281.SAMN05421747_11759"/>
<comment type="cofactor">
    <cofactor evidence="1">
        <name>Ca(2+)</name>
        <dbReference type="ChEBI" id="CHEBI:29108"/>
    </cofactor>
</comment>
<keyword evidence="3" id="KW-0106">Calcium</keyword>
<feature type="signal peptide" evidence="4">
    <location>
        <begin position="1"/>
        <end position="24"/>
    </location>
</feature>
<dbReference type="AlphaFoldDB" id="A0A1I1KVU0"/>
<protein>
    <submittedName>
        <fullName evidence="7">Alpha-1,2-mannosidase, putative</fullName>
    </submittedName>
</protein>
<dbReference type="InterPro" id="IPR041371">
    <property type="entry name" value="GH92_N"/>
</dbReference>
<dbReference type="NCBIfam" id="TIGR01180">
    <property type="entry name" value="aman2_put"/>
    <property type="match status" value="1"/>
</dbReference>
<dbReference type="InterPro" id="IPR008928">
    <property type="entry name" value="6-hairpin_glycosidase_sf"/>
</dbReference>
<dbReference type="EMBL" id="FOLL01000017">
    <property type="protein sequence ID" value="SFC64947.1"/>
    <property type="molecule type" value="Genomic_DNA"/>
</dbReference>
<dbReference type="PANTHER" id="PTHR12143">
    <property type="entry name" value="PEPTIDE N-GLYCANASE PNGASE -RELATED"/>
    <property type="match status" value="1"/>
</dbReference>
<dbReference type="InterPro" id="IPR005887">
    <property type="entry name" value="GH92_a_mannosidase_put"/>
</dbReference>
<dbReference type="InterPro" id="IPR012939">
    <property type="entry name" value="Glyco_hydro_92"/>
</dbReference>
<proteinExistence type="predicted"/>
<accession>A0A1I1KVU0</accession>
<dbReference type="PANTHER" id="PTHR12143:SF39">
    <property type="entry name" value="SECRETED PROTEIN"/>
    <property type="match status" value="1"/>
</dbReference>